<feature type="region of interest" description="Disordered" evidence="5">
    <location>
        <begin position="1"/>
        <end position="26"/>
    </location>
</feature>
<dbReference type="GO" id="GO:0005739">
    <property type="term" value="C:mitochondrion"/>
    <property type="evidence" value="ECO:0007669"/>
    <property type="project" value="TreeGrafter"/>
</dbReference>
<feature type="region of interest" description="Disordered" evidence="5">
    <location>
        <begin position="147"/>
        <end position="188"/>
    </location>
</feature>
<comment type="subcellular location">
    <subcellularLocation>
        <location evidence="4">Membrane</location>
        <topology evidence="4">Multi-pass membrane protein</topology>
    </subcellularLocation>
</comment>
<evidence type="ECO:0000256" key="4">
    <source>
        <dbReference type="RuleBase" id="RU367098"/>
    </source>
</evidence>
<dbReference type="PANTHER" id="PTHR39136">
    <property type="entry name" value="ALTERED INHERITANCE OF MITOCHONDRIA PROTEIN 11"/>
    <property type="match status" value="1"/>
</dbReference>
<feature type="compositionally biased region" description="Low complexity" evidence="5">
    <location>
        <begin position="12"/>
        <end position="25"/>
    </location>
</feature>
<keyword evidence="2 4" id="KW-1133">Transmembrane helix</keyword>
<comment type="caution">
    <text evidence="6">The sequence shown here is derived from an EMBL/GenBank/DDBJ whole genome shotgun (WGS) entry which is preliminary data.</text>
</comment>
<protein>
    <recommendedName>
        <fullName evidence="4">Altered inheritance of mitochondria protein 11</fullName>
    </recommendedName>
</protein>
<evidence type="ECO:0000256" key="2">
    <source>
        <dbReference type="ARBA" id="ARBA00022989"/>
    </source>
</evidence>
<feature type="transmembrane region" description="Helical" evidence="4">
    <location>
        <begin position="85"/>
        <end position="108"/>
    </location>
</feature>
<dbReference type="GO" id="GO:0016020">
    <property type="term" value="C:membrane"/>
    <property type="evidence" value="ECO:0007669"/>
    <property type="project" value="UniProtKB-SubCell"/>
</dbReference>
<keyword evidence="1 4" id="KW-0812">Transmembrane</keyword>
<proteinExistence type="inferred from homology"/>
<sequence length="188" mass="20651">MAPDTTPLPLASGQTTTTQPPSQSPFSRQIRQVGLYLAGAGFLAASVAVSRRSVIRMRAATIPPFYVSNRAPINADDKGIIAARALGLATLNVMSFGVMLLGGIGWAFDLTSMSELRERTQAQLTKPTNLSREDEDEVEEEMNKMIDSLYEKLGMTKPPTTELEQIQQQQQKQQDEPTKGRPVDRNES</sequence>
<keyword evidence="7" id="KW-1185">Reference proteome</keyword>
<feature type="compositionally biased region" description="Basic and acidic residues" evidence="5">
    <location>
        <begin position="173"/>
        <end position="188"/>
    </location>
</feature>
<dbReference type="AlphaFoldDB" id="A0A9P4YWZ0"/>
<comment type="similarity">
    <text evidence="4">Belongs to the AIM11 family.</text>
</comment>
<feature type="transmembrane region" description="Helical" evidence="4">
    <location>
        <begin position="30"/>
        <end position="49"/>
    </location>
</feature>
<dbReference type="OrthoDB" id="3558022at2759"/>
<evidence type="ECO:0000256" key="3">
    <source>
        <dbReference type="ARBA" id="ARBA00023136"/>
    </source>
</evidence>
<evidence type="ECO:0000313" key="6">
    <source>
        <dbReference type="EMBL" id="KAF4124613.1"/>
    </source>
</evidence>
<dbReference type="PANTHER" id="PTHR39136:SF1">
    <property type="entry name" value="ALTERED INHERITANCE OF MITOCHONDRIA PROTEIN 11"/>
    <property type="match status" value="1"/>
</dbReference>
<reference evidence="6" key="1">
    <citation type="submission" date="2020-03" db="EMBL/GenBank/DDBJ databases">
        <title>Site-based positive gene gene selection in Geosmithia morbida across the United States reveals a broad range of putative effectors and factors for local host and environmental adapation.</title>
        <authorList>
            <person name="Onufrak A."/>
            <person name="Murdoch R.W."/>
            <person name="Gazis R."/>
            <person name="Huff M."/>
            <person name="Staton M."/>
            <person name="Klingeman W."/>
            <person name="Hadziabdic D."/>
        </authorList>
    </citation>
    <scope>NUCLEOTIDE SEQUENCE</scope>
    <source>
        <strain evidence="6">1262</strain>
    </source>
</reference>
<gene>
    <name evidence="4" type="primary">AIM11</name>
    <name evidence="6" type="ORF">GMORB2_5279</name>
</gene>
<accession>A0A9P4YWZ0</accession>
<keyword evidence="3 4" id="KW-0472">Membrane</keyword>
<evidence type="ECO:0000313" key="7">
    <source>
        <dbReference type="Proteomes" id="UP000749293"/>
    </source>
</evidence>
<evidence type="ECO:0000256" key="5">
    <source>
        <dbReference type="SAM" id="MobiDB-lite"/>
    </source>
</evidence>
<evidence type="ECO:0000256" key="1">
    <source>
        <dbReference type="ARBA" id="ARBA00022692"/>
    </source>
</evidence>
<organism evidence="6 7">
    <name type="scientific">Geosmithia morbida</name>
    <dbReference type="NCBI Taxonomy" id="1094350"/>
    <lineage>
        <taxon>Eukaryota</taxon>
        <taxon>Fungi</taxon>
        <taxon>Dikarya</taxon>
        <taxon>Ascomycota</taxon>
        <taxon>Pezizomycotina</taxon>
        <taxon>Sordariomycetes</taxon>
        <taxon>Hypocreomycetidae</taxon>
        <taxon>Hypocreales</taxon>
        <taxon>Bionectriaceae</taxon>
        <taxon>Geosmithia</taxon>
    </lineage>
</organism>
<dbReference type="Proteomes" id="UP000749293">
    <property type="component" value="Unassembled WGS sequence"/>
</dbReference>
<dbReference type="InterPro" id="IPR038814">
    <property type="entry name" value="AIM11"/>
</dbReference>
<dbReference type="EMBL" id="JAANYQ010000004">
    <property type="protein sequence ID" value="KAF4124613.1"/>
    <property type="molecule type" value="Genomic_DNA"/>
</dbReference>
<name>A0A9P4YWZ0_9HYPO</name>